<reference evidence="1 2" key="1">
    <citation type="journal article" date="2012" name="J. Bacteriol.">
        <title>De Novo Genome Project of Cupriavidus basilensis OR16.</title>
        <authorList>
            <person name="Cserhati M."/>
            <person name="Kriszt B."/>
            <person name="Szoboszlay S."/>
            <person name="Toth A."/>
            <person name="Szabo I."/>
            <person name="Tancsics A."/>
            <person name="Nagy I."/>
            <person name="Horvath B."/>
            <person name="Nagy I."/>
            <person name="Kukolya J."/>
        </authorList>
    </citation>
    <scope>NUCLEOTIDE SEQUENCE [LARGE SCALE GENOMIC DNA]</scope>
    <source>
        <strain evidence="1 2">OR16</strain>
    </source>
</reference>
<comment type="caution">
    <text evidence="1">The sequence shown here is derived from an EMBL/GenBank/DDBJ whole genome shotgun (WGS) entry which is preliminary data.</text>
</comment>
<sequence length="116" mass="12555">MHGRIRASQPLAESRGIDHATILPLNQSELTMSTAFLILNPAPSEDGEQIGFSIVANGVDSSGFVSRSALDELAQGQIGSHLDIFERNLDRIQEAALQKWSADPSLDPVMLGDHDF</sequence>
<dbReference type="Proteomes" id="UP000005808">
    <property type="component" value="Unassembled WGS sequence"/>
</dbReference>
<dbReference type="EMBL" id="AHJE01000005">
    <property type="protein sequence ID" value="EHP44493.1"/>
    <property type="molecule type" value="Genomic_DNA"/>
</dbReference>
<organism evidence="1 2">
    <name type="scientific">Cupriavidus basilensis OR16</name>
    <dbReference type="NCBI Taxonomy" id="1127483"/>
    <lineage>
        <taxon>Bacteria</taxon>
        <taxon>Pseudomonadati</taxon>
        <taxon>Pseudomonadota</taxon>
        <taxon>Betaproteobacteria</taxon>
        <taxon>Burkholderiales</taxon>
        <taxon>Burkholderiaceae</taxon>
        <taxon>Cupriavidus</taxon>
    </lineage>
</organism>
<protein>
    <submittedName>
        <fullName evidence="1">Uncharacterized protein</fullName>
    </submittedName>
</protein>
<name>H1RYW2_9BURK</name>
<dbReference type="AlphaFoldDB" id="H1RYW2"/>
<gene>
    <name evidence="1" type="ORF">OR16_02340</name>
</gene>
<accession>H1RYW2</accession>
<evidence type="ECO:0000313" key="2">
    <source>
        <dbReference type="Proteomes" id="UP000005808"/>
    </source>
</evidence>
<dbReference type="PATRIC" id="fig|1127483.3.peg.482"/>
<evidence type="ECO:0000313" key="1">
    <source>
        <dbReference type="EMBL" id="EHP44493.1"/>
    </source>
</evidence>
<proteinExistence type="predicted"/>